<dbReference type="Gene3D" id="1.20.1250.20">
    <property type="entry name" value="MFS general substrate transporter like domains"/>
    <property type="match status" value="2"/>
</dbReference>
<evidence type="ECO:0000256" key="1">
    <source>
        <dbReference type="ARBA" id="ARBA00004651"/>
    </source>
</evidence>
<dbReference type="InterPro" id="IPR036259">
    <property type="entry name" value="MFS_trans_sf"/>
</dbReference>
<protein>
    <submittedName>
        <fullName evidence="8">CynX/NimT family MFS transporter</fullName>
    </submittedName>
</protein>
<evidence type="ECO:0000256" key="3">
    <source>
        <dbReference type="ARBA" id="ARBA00022692"/>
    </source>
</evidence>
<keyword evidence="9" id="KW-1185">Reference proteome</keyword>
<feature type="transmembrane region" description="Helical" evidence="6">
    <location>
        <begin position="305"/>
        <end position="329"/>
    </location>
</feature>
<gene>
    <name evidence="8" type="ORF">ACFSOY_14280</name>
</gene>
<dbReference type="CDD" id="cd17339">
    <property type="entry name" value="MFS_NIMT_CynX_like"/>
    <property type="match status" value="1"/>
</dbReference>
<feature type="domain" description="Major facilitator superfamily (MFS) profile" evidence="7">
    <location>
        <begin position="15"/>
        <end position="397"/>
    </location>
</feature>
<feature type="transmembrane region" description="Helical" evidence="6">
    <location>
        <begin position="12"/>
        <end position="32"/>
    </location>
</feature>
<dbReference type="SUPFAM" id="SSF103473">
    <property type="entry name" value="MFS general substrate transporter"/>
    <property type="match status" value="1"/>
</dbReference>
<feature type="transmembrane region" description="Helical" evidence="6">
    <location>
        <begin position="83"/>
        <end position="100"/>
    </location>
</feature>
<accession>A0ABW5A0S7</accession>
<keyword evidence="5 6" id="KW-0472">Membrane</keyword>
<evidence type="ECO:0000256" key="4">
    <source>
        <dbReference type="ARBA" id="ARBA00022989"/>
    </source>
</evidence>
<dbReference type="Pfam" id="PF07690">
    <property type="entry name" value="MFS_1"/>
    <property type="match status" value="1"/>
</dbReference>
<dbReference type="InterPro" id="IPR052524">
    <property type="entry name" value="MFS_Cyanate_Porter"/>
</dbReference>
<name>A0ABW5A0S7_9BACL</name>
<evidence type="ECO:0000256" key="2">
    <source>
        <dbReference type="ARBA" id="ARBA00022448"/>
    </source>
</evidence>
<dbReference type="NCBIfam" id="TIGR00896">
    <property type="entry name" value="CynX"/>
    <property type="match status" value="1"/>
</dbReference>
<feature type="transmembrane region" description="Helical" evidence="6">
    <location>
        <begin position="52"/>
        <end position="71"/>
    </location>
</feature>
<dbReference type="PANTHER" id="PTHR23523:SF2">
    <property type="entry name" value="2-NITROIMIDAZOLE TRANSPORTER"/>
    <property type="match status" value="1"/>
</dbReference>
<comment type="caution">
    <text evidence="8">The sequence shown here is derived from an EMBL/GenBank/DDBJ whole genome shotgun (WGS) entry which is preliminary data.</text>
</comment>
<dbReference type="PANTHER" id="PTHR23523">
    <property type="match status" value="1"/>
</dbReference>
<evidence type="ECO:0000259" key="7">
    <source>
        <dbReference type="PROSITE" id="PS50850"/>
    </source>
</evidence>
<feature type="transmembrane region" description="Helical" evidence="6">
    <location>
        <begin position="341"/>
        <end position="364"/>
    </location>
</feature>
<sequence length="397" mass="41903">MTAHTESQYNKLRIMLLIAGIVLIAANLRPALTAVGPLIGSIKADMGLSNGMAGLLTTLPLLAFALFSPLAPRLGARFGNERSLFAGLIILIAGLFWRSTGSSIALYGGTILLGLGIAIGNVLLPGLIKEKFPKKVGMMTSVYSTALSISAAIASGVSIPLTQGLNLSWQGALATWSALAILAVIVWLPQLRSASRAVGQQQAQSSGGQLWRSPLAWQVTLFMGLQSFAFYCSVAWLPEILQNNGMSVSAAGWMLSIVQFISLPATILTPMLAARFANQRALAMIVGVLFVFGFTGLLLDETNDWIYLWLVLLGTGQGAGISLALTLIVMRAANVRQAAELSGMAQSIGYLLAAIGPILIGTLFDLTHSWWLPLLTLVVSGALLAVIGLGAGRNRYV</sequence>
<dbReference type="InterPro" id="IPR011701">
    <property type="entry name" value="MFS"/>
</dbReference>
<feature type="transmembrane region" description="Helical" evidence="6">
    <location>
        <begin position="215"/>
        <end position="238"/>
    </location>
</feature>
<comment type="subcellular location">
    <subcellularLocation>
        <location evidence="1">Cell membrane</location>
        <topology evidence="1">Multi-pass membrane protein</topology>
    </subcellularLocation>
</comment>
<proteinExistence type="predicted"/>
<feature type="transmembrane region" description="Helical" evidence="6">
    <location>
        <begin position="281"/>
        <end position="299"/>
    </location>
</feature>
<keyword evidence="3 6" id="KW-0812">Transmembrane</keyword>
<organism evidence="8 9">
    <name type="scientific">Tumebacillus lipolyticus</name>
    <dbReference type="NCBI Taxonomy" id="1280370"/>
    <lineage>
        <taxon>Bacteria</taxon>
        <taxon>Bacillati</taxon>
        <taxon>Bacillota</taxon>
        <taxon>Bacilli</taxon>
        <taxon>Bacillales</taxon>
        <taxon>Alicyclobacillaceae</taxon>
        <taxon>Tumebacillus</taxon>
    </lineage>
</organism>
<keyword evidence="2" id="KW-0813">Transport</keyword>
<evidence type="ECO:0000313" key="9">
    <source>
        <dbReference type="Proteomes" id="UP001597343"/>
    </source>
</evidence>
<dbReference type="EMBL" id="JBHUIO010000009">
    <property type="protein sequence ID" value="MFD2171131.1"/>
    <property type="molecule type" value="Genomic_DNA"/>
</dbReference>
<dbReference type="RefSeq" id="WP_386047698.1">
    <property type="nucleotide sequence ID" value="NZ_JBHUIO010000009.1"/>
</dbReference>
<feature type="transmembrane region" description="Helical" evidence="6">
    <location>
        <begin position="167"/>
        <end position="188"/>
    </location>
</feature>
<keyword evidence="4 6" id="KW-1133">Transmembrane helix</keyword>
<evidence type="ECO:0000256" key="6">
    <source>
        <dbReference type="SAM" id="Phobius"/>
    </source>
</evidence>
<dbReference type="Proteomes" id="UP001597343">
    <property type="component" value="Unassembled WGS sequence"/>
</dbReference>
<dbReference type="PROSITE" id="PS50850">
    <property type="entry name" value="MFS"/>
    <property type="match status" value="1"/>
</dbReference>
<feature type="transmembrane region" description="Helical" evidence="6">
    <location>
        <begin position="370"/>
        <end position="391"/>
    </location>
</feature>
<evidence type="ECO:0000313" key="8">
    <source>
        <dbReference type="EMBL" id="MFD2171131.1"/>
    </source>
</evidence>
<feature type="transmembrane region" description="Helical" evidence="6">
    <location>
        <begin position="250"/>
        <end position="269"/>
    </location>
</feature>
<dbReference type="InterPro" id="IPR004747">
    <property type="entry name" value="CynX-like"/>
</dbReference>
<reference evidence="9" key="1">
    <citation type="journal article" date="2019" name="Int. J. Syst. Evol. Microbiol.">
        <title>The Global Catalogue of Microorganisms (GCM) 10K type strain sequencing project: providing services to taxonomists for standard genome sequencing and annotation.</title>
        <authorList>
            <consortium name="The Broad Institute Genomics Platform"/>
            <consortium name="The Broad Institute Genome Sequencing Center for Infectious Disease"/>
            <person name="Wu L."/>
            <person name="Ma J."/>
        </authorList>
    </citation>
    <scope>NUCLEOTIDE SEQUENCE [LARGE SCALE GENOMIC DNA]</scope>
    <source>
        <strain evidence="9">CGMCC 1.13574</strain>
    </source>
</reference>
<feature type="transmembrane region" description="Helical" evidence="6">
    <location>
        <begin position="106"/>
        <end position="128"/>
    </location>
</feature>
<dbReference type="InterPro" id="IPR020846">
    <property type="entry name" value="MFS_dom"/>
</dbReference>
<feature type="transmembrane region" description="Helical" evidence="6">
    <location>
        <begin position="140"/>
        <end position="161"/>
    </location>
</feature>
<evidence type="ECO:0000256" key="5">
    <source>
        <dbReference type="ARBA" id="ARBA00023136"/>
    </source>
</evidence>